<comment type="caution">
    <text evidence="1">The sequence shown here is derived from an EMBL/GenBank/DDBJ whole genome shotgun (WGS) entry which is preliminary data.</text>
</comment>
<reference evidence="1 2" key="1">
    <citation type="journal article" date="2024" name="Chem. Sci.">
        <title>Discovery of megapolipeptins by genome mining of a Burkholderiales bacteria collection.</title>
        <authorList>
            <person name="Paulo B.S."/>
            <person name="Recchia M.J.J."/>
            <person name="Lee S."/>
            <person name="Fergusson C.H."/>
            <person name="Romanowski S.B."/>
            <person name="Hernandez A."/>
            <person name="Krull N."/>
            <person name="Liu D.Y."/>
            <person name="Cavanagh H."/>
            <person name="Bos A."/>
            <person name="Gray C.A."/>
            <person name="Murphy B.T."/>
            <person name="Linington R.G."/>
            <person name="Eustaquio A.S."/>
        </authorList>
    </citation>
    <scope>NUCLEOTIDE SEQUENCE [LARGE SCALE GENOMIC DNA]</scope>
    <source>
        <strain evidence="1 2">RL21-008-BIB-A</strain>
    </source>
</reference>
<proteinExistence type="predicted"/>
<dbReference type="SUPFAM" id="SSF54637">
    <property type="entry name" value="Thioesterase/thiol ester dehydrase-isomerase"/>
    <property type="match status" value="1"/>
</dbReference>
<protein>
    <submittedName>
        <fullName evidence="1">Hotdog family protein</fullName>
    </submittedName>
</protein>
<dbReference type="Proteomes" id="UP001629246">
    <property type="component" value="Unassembled WGS sequence"/>
</dbReference>
<dbReference type="CDD" id="cd01289">
    <property type="entry name" value="FabA_like"/>
    <property type="match status" value="1"/>
</dbReference>
<dbReference type="EMBL" id="JAQQFM010000002">
    <property type="protein sequence ID" value="MFL9923318.1"/>
    <property type="molecule type" value="Genomic_DNA"/>
</dbReference>
<organism evidence="1 2">
    <name type="scientific">Herbaspirillum lusitanum</name>
    <dbReference type="NCBI Taxonomy" id="213312"/>
    <lineage>
        <taxon>Bacteria</taxon>
        <taxon>Pseudomonadati</taxon>
        <taxon>Pseudomonadota</taxon>
        <taxon>Betaproteobacteria</taxon>
        <taxon>Burkholderiales</taxon>
        <taxon>Oxalobacteraceae</taxon>
        <taxon>Herbaspirillum</taxon>
    </lineage>
</organism>
<dbReference type="InterPro" id="IPR016776">
    <property type="entry name" value="ApeP-like_dehydratase"/>
</dbReference>
<evidence type="ECO:0000313" key="1">
    <source>
        <dbReference type="EMBL" id="MFL9923318.1"/>
    </source>
</evidence>
<dbReference type="RefSeq" id="WP_408154868.1">
    <property type="nucleotide sequence ID" value="NZ_JAQQFM010000002.1"/>
</dbReference>
<evidence type="ECO:0000313" key="2">
    <source>
        <dbReference type="Proteomes" id="UP001629246"/>
    </source>
</evidence>
<keyword evidence="2" id="KW-1185">Reference proteome</keyword>
<accession>A0ABW9A3S5</accession>
<dbReference type="Pfam" id="PF22817">
    <property type="entry name" value="ApeP-like"/>
    <property type="match status" value="1"/>
</dbReference>
<sequence>MKDRAINPSPAAIPPIEQLVPHAAPMILLDRVLNVDAETLRAEVKIRPDSLFHEGDGVGSWVGIEYMAQAIAAYAGYQSRLLGQSAKIGFLLGSRRYECAQPVFATGSTLHVTVQLLLKADNGLGSFACTITDQQSQQQLAQATVSVFEPHDASQFLEGSME</sequence>
<dbReference type="Gene3D" id="3.10.129.10">
    <property type="entry name" value="Hotdog Thioesterase"/>
    <property type="match status" value="1"/>
</dbReference>
<dbReference type="InterPro" id="IPR029069">
    <property type="entry name" value="HotDog_dom_sf"/>
</dbReference>
<dbReference type="PIRSF" id="PIRSF020565">
    <property type="entry name" value="3Ho_Ac_ACP_DH_prd"/>
    <property type="match status" value="1"/>
</dbReference>
<name>A0ABW9A3S5_9BURK</name>
<gene>
    <name evidence="1" type="ORF">PQR62_03505</name>
</gene>